<dbReference type="AlphaFoldDB" id="I0K8H2"/>
<proteinExistence type="inferred from homology"/>
<evidence type="ECO:0000313" key="4">
    <source>
        <dbReference type="EMBL" id="CCH00425.1"/>
    </source>
</evidence>
<reference evidence="4 5" key="1">
    <citation type="journal article" date="2012" name="J. Bacteriol.">
        <title>Genome Sequence of Fibrella aestuarina BUZ 2T, a Filamentous Marine Bacterium.</title>
        <authorList>
            <person name="Filippini M."/>
            <person name="Qi W."/>
            <person name="Blom J."/>
            <person name="Goesmann A."/>
            <person name="Smits T.H."/>
            <person name="Bagheri H.C."/>
        </authorList>
    </citation>
    <scope>NUCLEOTIDE SEQUENCE [LARGE SCALE GENOMIC DNA]</scope>
    <source>
        <strain evidence="5">BUZ 2T</strain>
    </source>
</reference>
<dbReference type="eggNOG" id="COG4221">
    <property type="taxonomic scope" value="Bacteria"/>
</dbReference>
<dbReference type="OrthoDB" id="9775296at2"/>
<comment type="similarity">
    <text evidence="1 3">Belongs to the short-chain dehydrogenases/reductases (SDR) family.</text>
</comment>
<evidence type="ECO:0000256" key="1">
    <source>
        <dbReference type="ARBA" id="ARBA00006484"/>
    </source>
</evidence>
<name>I0K8H2_9BACT</name>
<dbReference type="PRINTS" id="PR00080">
    <property type="entry name" value="SDRFAMILY"/>
</dbReference>
<accession>I0K8H2</accession>
<dbReference type="Proteomes" id="UP000011058">
    <property type="component" value="Chromosome"/>
</dbReference>
<dbReference type="GO" id="GO:0004316">
    <property type="term" value="F:3-oxoacyl-[acyl-carrier-protein] reductase (NADPH) activity"/>
    <property type="evidence" value="ECO:0007669"/>
    <property type="project" value="UniProtKB-EC"/>
</dbReference>
<dbReference type="EC" id="1.1.1.100" evidence="4"/>
<dbReference type="SUPFAM" id="SSF51735">
    <property type="entry name" value="NAD(P)-binding Rossmann-fold domains"/>
    <property type="match status" value="1"/>
</dbReference>
<dbReference type="CDD" id="cd05233">
    <property type="entry name" value="SDR_c"/>
    <property type="match status" value="1"/>
</dbReference>
<dbReference type="EMBL" id="HE796683">
    <property type="protein sequence ID" value="CCH00425.1"/>
    <property type="molecule type" value="Genomic_DNA"/>
</dbReference>
<keyword evidence="5" id="KW-1185">Reference proteome</keyword>
<dbReference type="Gene3D" id="3.40.50.720">
    <property type="entry name" value="NAD(P)-binding Rossmann-like Domain"/>
    <property type="match status" value="1"/>
</dbReference>
<dbReference type="InterPro" id="IPR036291">
    <property type="entry name" value="NAD(P)-bd_dom_sf"/>
</dbReference>
<evidence type="ECO:0000256" key="2">
    <source>
        <dbReference type="ARBA" id="ARBA00023002"/>
    </source>
</evidence>
<protein>
    <submittedName>
        <fullName evidence="4">Short-chain dehydrogenase/reductase SDR</fullName>
        <ecNumber evidence="4">1.1.1.100</ecNumber>
    </submittedName>
</protein>
<dbReference type="PROSITE" id="PS00061">
    <property type="entry name" value="ADH_SHORT"/>
    <property type="match status" value="1"/>
</dbReference>
<dbReference type="InterPro" id="IPR002347">
    <property type="entry name" value="SDR_fam"/>
</dbReference>
<dbReference type="HOGENOM" id="CLU_010194_2_10_10"/>
<dbReference type="PRINTS" id="PR00081">
    <property type="entry name" value="GDHRDH"/>
</dbReference>
<dbReference type="STRING" id="1166018.FAES_2416"/>
<dbReference type="InterPro" id="IPR020904">
    <property type="entry name" value="Sc_DH/Rdtase_CS"/>
</dbReference>
<organism evidence="4 5">
    <name type="scientific">Fibrella aestuarina BUZ 2</name>
    <dbReference type="NCBI Taxonomy" id="1166018"/>
    <lineage>
        <taxon>Bacteria</taxon>
        <taxon>Pseudomonadati</taxon>
        <taxon>Bacteroidota</taxon>
        <taxon>Cytophagia</taxon>
        <taxon>Cytophagales</taxon>
        <taxon>Spirosomataceae</taxon>
        <taxon>Fibrella</taxon>
    </lineage>
</organism>
<sequence length="243" mass="26351">MNSPTSIRDAGRRIAGRVIFITGASGGIGKATALQLLENGAKVFDFSRTRQLTDEVTHDNLRSFRGDVSIEADVQAGFAACLDAFGTVDVLLNNAGMGVLTTDLSITELDAYEQMMNVNMRGVFLCNREALKVMKPKKSGHILTVISMAGQRTNPNAPVYAASKFGARGLSSGLADQVIKEGIKVTDINPGPTDSDYWGDRKVPREKFLTVDDVANVITFVLNQPDYVVIREINFDNMNFLAG</sequence>
<dbReference type="PANTHER" id="PTHR42760:SF133">
    <property type="entry name" value="3-OXOACYL-[ACYL-CARRIER-PROTEIN] REDUCTASE"/>
    <property type="match status" value="1"/>
</dbReference>
<dbReference type="RefSeq" id="WP_015331524.1">
    <property type="nucleotide sequence ID" value="NC_020054.1"/>
</dbReference>
<gene>
    <name evidence="4" type="ORF">FAES_2416</name>
</gene>
<evidence type="ECO:0000313" key="5">
    <source>
        <dbReference type="Proteomes" id="UP000011058"/>
    </source>
</evidence>
<dbReference type="PANTHER" id="PTHR42760">
    <property type="entry name" value="SHORT-CHAIN DEHYDROGENASES/REDUCTASES FAMILY MEMBER"/>
    <property type="match status" value="1"/>
</dbReference>
<dbReference type="Pfam" id="PF00106">
    <property type="entry name" value="adh_short"/>
    <property type="match status" value="1"/>
</dbReference>
<keyword evidence="2 4" id="KW-0560">Oxidoreductase</keyword>
<evidence type="ECO:0000256" key="3">
    <source>
        <dbReference type="RuleBase" id="RU000363"/>
    </source>
</evidence>
<dbReference type="KEGG" id="fae:FAES_2416"/>